<evidence type="ECO:0000313" key="4">
    <source>
        <dbReference type="Proteomes" id="UP000694397"/>
    </source>
</evidence>
<dbReference type="GeneTree" id="ENSGT01140000282498"/>
<dbReference type="GO" id="GO:0003677">
    <property type="term" value="F:DNA binding"/>
    <property type="evidence" value="ECO:0007669"/>
    <property type="project" value="InterPro"/>
</dbReference>
<dbReference type="Pfam" id="PF25787">
    <property type="entry name" value="HTH_SB"/>
    <property type="match status" value="1"/>
</dbReference>
<name>A0A8C9TZ63_SCLFO</name>
<feature type="domain" description="Transposase Tc1-like" evidence="1">
    <location>
        <begin position="69"/>
        <end position="120"/>
    </location>
</feature>
<sequence>MPRSKEIQEQMRKKVIDMYQSGKGYKAISKALGLQRTTVRAIIPKWRKLGTVVNRPRSGRPTKITPRPQRRLIQELIKEPRTTSKELQASLASVKVSVRDSTIRKRLGKNGIHGRNTKARLIFTKVELFGRCASCHIWRKTNTAFHKKNIIPTVKHGGGSVMIWGCFGASKVGNAHRVQGIMNHKVYLYFTTSRRQKGTALLHFSM</sequence>
<dbReference type="Gene3D" id="3.30.420.10">
    <property type="entry name" value="Ribonuclease H-like superfamily/Ribonuclease H"/>
    <property type="match status" value="1"/>
</dbReference>
<dbReference type="Ensembl" id="ENSSFOT00015041042.1">
    <property type="protein sequence ID" value="ENSSFOP00015058153.1"/>
    <property type="gene ID" value="ENSSFOG00015030835.1"/>
</dbReference>
<dbReference type="Pfam" id="PF01498">
    <property type="entry name" value="HTH_Tnp_Tc3_2"/>
    <property type="match status" value="1"/>
</dbReference>
<dbReference type="SUPFAM" id="SSF46689">
    <property type="entry name" value="Homeodomain-like"/>
    <property type="match status" value="1"/>
</dbReference>
<evidence type="ECO:0000259" key="1">
    <source>
        <dbReference type="Pfam" id="PF01498"/>
    </source>
</evidence>
<organism evidence="3 4">
    <name type="scientific">Scleropages formosus</name>
    <name type="common">Asian bonytongue</name>
    <name type="synonym">Osteoglossum formosum</name>
    <dbReference type="NCBI Taxonomy" id="113540"/>
    <lineage>
        <taxon>Eukaryota</taxon>
        <taxon>Metazoa</taxon>
        <taxon>Chordata</taxon>
        <taxon>Craniata</taxon>
        <taxon>Vertebrata</taxon>
        <taxon>Euteleostomi</taxon>
        <taxon>Actinopterygii</taxon>
        <taxon>Neopterygii</taxon>
        <taxon>Teleostei</taxon>
        <taxon>Osteoglossocephala</taxon>
        <taxon>Osteoglossomorpha</taxon>
        <taxon>Osteoglossiformes</taxon>
        <taxon>Osteoglossidae</taxon>
        <taxon>Scleropages</taxon>
    </lineage>
</organism>
<evidence type="ECO:0008006" key="5">
    <source>
        <dbReference type="Google" id="ProtNLM"/>
    </source>
</evidence>
<dbReference type="InterPro" id="IPR036388">
    <property type="entry name" value="WH-like_DNA-bd_sf"/>
</dbReference>
<dbReference type="InterPro" id="IPR009057">
    <property type="entry name" value="Homeodomain-like_sf"/>
</dbReference>
<dbReference type="OrthoDB" id="3263820at2759"/>
<dbReference type="PANTHER" id="PTHR23022">
    <property type="entry name" value="TRANSPOSABLE ELEMENT-RELATED"/>
    <property type="match status" value="1"/>
</dbReference>
<accession>A0A8C9TZ63</accession>
<dbReference type="GO" id="GO:0015074">
    <property type="term" value="P:DNA integration"/>
    <property type="evidence" value="ECO:0007669"/>
    <property type="project" value="InterPro"/>
</dbReference>
<dbReference type="InterPro" id="IPR002492">
    <property type="entry name" value="Transposase_Tc1-like"/>
</dbReference>
<dbReference type="InterPro" id="IPR036397">
    <property type="entry name" value="RNaseH_sf"/>
</dbReference>
<proteinExistence type="predicted"/>
<dbReference type="GO" id="GO:0006313">
    <property type="term" value="P:DNA transposition"/>
    <property type="evidence" value="ECO:0007669"/>
    <property type="project" value="InterPro"/>
</dbReference>
<evidence type="ECO:0000259" key="2">
    <source>
        <dbReference type="Pfam" id="PF25787"/>
    </source>
</evidence>
<dbReference type="InterPro" id="IPR052338">
    <property type="entry name" value="Transposase_5"/>
</dbReference>
<reference evidence="3" key="2">
    <citation type="submission" date="2025-08" db="UniProtKB">
        <authorList>
            <consortium name="Ensembl"/>
        </authorList>
    </citation>
    <scope>IDENTIFICATION</scope>
</reference>
<dbReference type="Gene3D" id="1.10.10.10">
    <property type="entry name" value="Winged helix-like DNA-binding domain superfamily/Winged helix DNA-binding domain"/>
    <property type="match status" value="1"/>
</dbReference>
<feature type="domain" description="Sleeping Beauty transposase HTH" evidence="2">
    <location>
        <begin position="1"/>
        <end position="52"/>
    </location>
</feature>
<evidence type="ECO:0000313" key="3">
    <source>
        <dbReference type="Ensembl" id="ENSSFOP00015058153.1"/>
    </source>
</evidence>
<protein>
    <recommendedName>
        <fullName evidence="5">Transposase Tc1-like domain-containing protein</fullName>
    </recommendedName>
</protein>
<dbReference type="Proteomes" id="UP000694397">
    <property type="component" value="Chromosome 1"/>
</dbReference>
<dbReference type="InterPro" id="IPR057667">
    <property type="entry name" value="HTH_SB"/>
</dbReference>
<dbReference type="AlphaFoldDB" id="A0A8C9TZ63"/>
<dbReference type="PANTHER" id="PTHR23022:SF135">
    <property type="entry name" value="SI:DKEY-77F5.3"/>
    <property type="match status" value="1"/>
</dbReference>
<reference evidence="3" key="3">
    <citation type="submission" date="2025-09" db="UniProtKB">
        <authorList>
            <consortium name="Ensembl"/>
        </authorList>
    </citation>
    <scope>IDENTIFICATION</scope>
</reference>
<reference evidence="3 4" key="1">
    <citation type="submission" date="2019-04" db="EMBL/GenBank/DDBJ databases">
        <authorList>
            <consortium name="Wellcome Sanger Institute Data Sharing"/>
        </authorList>
    </citation>
    <scope>NUCLEOTIDE SEQUENCE [LARGE SCALE GENOMIC DNA]</scope>
</reference>
<keyword evidence="4" id="KW-1185">Reference proteome</keyword>